<protein>
    <submittedName>
        <fullName evidence="1">DNA-directed RNA polymerase</fullName>
    </submittedName>
</protein>
<accession>A0A8S5UKS4</accession>
<name>A0A8S5UKS4_9CAUD</name>
<evidence type="ECO:0000313" key="1">
    <source>
        <dbReference type="EMBL" id="DAF95035.1"/>
    </source>
</evidence>
<organism evidence="1">
    <name type="scientific">Myoviridae sp. ctQf419</name>
    <dbReference type="NCBI Taxonomy" id="2825102"/>
    <lineage>
        <taxon>Viruses</taxon>
        <taxon>Duplodnaviria</taxon>
        <taxon>Heunggongvirae</taxon>
        <taxon>Uroviricota</taxon>
        <taxon>Caudoviricetes</taxon>
    </lineage>
</organism>
<dbReference type="EMBL" id="BK016102">
    <property type="protein sequence ID" value="DAF95035.1"/>
    <property type="molecule type" value="Genomic_DNA"/>
</dbReference>
<sequence length="109" mass="12464">MRLIDADVLKPKILEYVKALERIKYCYGYDTFGKYYNGKKSAYLNAANLIDEAPTVEERKHGYWKGKPLAGYCTVRCSYCRVSFEGNSGRWKYCPECGAKMDGVNDGCF</sequence>
<proteinExistence type="predicted"/>
<keyword evidence="1" id="KW-0804">Transcription</keyword>
<dbReference type="GO" id="GO:0000428">
    <property type="term" value="C:DNA-directed RNA polymerase complex"/>
    <property type="evidence" value="ECO:0007669"/>
    <property type="project" value="UniProtKB-KW"/>
</dbReference>
<keyword evidence="1" id="KW-0240">DNA-directed RNA polymerase</keyword>
<reference evidence="1" key="1">
    <citation type="journal article" date="2021" name="Proc. Natl. Acad. Sci. U.S.A.">
        <title>A Catalog of Tens of Thousands of Viruses from Human Metagenomes Reveals Hidden Associations with Chronic Diseases.</title>
        <authorList>
            <person name="Tisza M.J."/>
            <person name="Buck C.B."/>
        </authorList>
    </citation>
    <scope>NUCLEOTIDE SEQUENCE</scope>
    <source>
        <strain evidence="1">CtQf419</strain>
    </source>
</reference>